<protein>
    <submittedName>
        <fullName evidence="2">Uncharacterized protein</fullName>
    </submittedName>
</protein>
<dbReference type="GeneTree" id="ENSGT00910000146872"/>
<evidence type="ECO:0000313" key="2">
    <source>
        <dbReference type="Ensembl" id="ENSPTRP00000092279.1"/>
    </source>
</evidence>
<evidence type="ECO:0000313" key="3">
    <source>
        <dbReference type="Proteomes" id="UP000002277"/>
    </source>
</evidence>
<dbReference type="OMA" id="GACYTQM"/>
<feature type="region of interest" description="Disordered" evidence="1">
    <location>
        <begin position="92"/>
        <end position="144"/>
    </location>
</feature>
<dbReference type="EMBL" id="AACZ04057896">
    <property type="status" value="NOT_ANNOTATED_CDS"/>
    <property type="molecule type" value="Genomic_DNA"/>
</dbReference>
<reference evidence="2" key="3">
    <citation type="submission" date="2025-09" db="UniProtKB">
        <authorList>
            <consortium name="Ensembl"/>
        </authorList>
    </citation>
    <scope>IDENTIFICATION</scope>
</reference>
<evidence type="ECO:0000256" key="1">
    <source>
        <dbReference type="SAM" id="MobiDB-lite"/>
    </source>
</evidence>
<feature type="compositionally biased region" description="Low complexity" evidence="1">
    <location>
        <begin position="92"/>
        <end position="101"/>
    </location>
</feature>
<keyword evidence="3" id="KW-1185">Reference proteome</keyword>
<feature type="compositionally biased region" description="Polar residues" evidence="1">
    <location>
        <begin position="119"/>
        <end position="129"/>
    </location>
</feature>
<dbReference type="AlphaFoldDB" id="A0A2I3TSN8"/>
<name>A0A2I3TSN8_PANTR</name>
<dbReference type="InParanoid" id="A0A2I3TSN8"/>
<sequence>LLTLMRRVRSFPGHRARLLLQPWLSEPPHSYVHGCTPKMPPGACYTQMPNQNRRGKAQLFGDPTTPSVLPCRDVHFPLLSTHARIAALASSHPQASQASSHGEGGVAYLAGQPGAPWARSSTLTHSQGHPRSEDAGACVPAAGW</sequence>
<dbReference type="Proteomes" id="UP000002277">
    <property type="component" value="Chromosome 16"/>
</dbReference>
<accession>A0A2I3TSN8</accession>
<organism evidence="2 3">
    <name type="scientific">Pan troglodytes</name>
    <name type="common">Chimpanzee</name>
    <dbReference type="NCBI Taxonomy" id="9598"/>
    <lineage>
        <taxon>Eukaryota</taxon>
        <taxon>Metazoa</taxon>
        <taxon>Chordata</taxon>
        <taxon>Craniata</taxon>
        <taxon>Vertebrata</taxon>
        <taxon>Euteleostomi</taxon>
        <taxon>Mammalia</taxon>
        <taxon>Eutheria</taxon>
        <taxon>Euarchontoglires</taxon>
        <taxon>Primates</taxon>
        <taxon>Haplorrhini</taxon>
        <taxon>Catarrhini</taxon>
        <taxon>Hominidae</taxon>
        <taxon>Pan</taxon>
    </lineage>
</organism>
<dbReference type="Ensembl" id="ENSPTRT00000096399.1">
    <property type="protein sequence ID" value="ENSPTRP00000092279.1"/>
    <property type="gene ID" value="ENSPTRG00000043587.1"/>
</dbReference>
<proteinExistence type="predicted"/>
<reference evidence="2 3" key="1">
    <citation type="journal article" date="2005" name="Nature">
        <title>Initial sequence of the chimpanzee genome and comparison with the human genome.</title>
        <authorList>
            <consortium name="Chimpanzee sequencing and analysis consortium"/>
        </authorList>
    </citation>
    <scope>NUCLEOTIDE SEQUENCE [LARGE SCALE GENOMIC DNA]</scope>
</reference>
<reference evidence="2" key="2">
    <citation type="submission" date="2025-08" db="UniProtKB">
        <authorList>
            <consortium name="Ensembl"/>
        </authorList>
    </citation>
    <scope>IDENTIFICATION</scope>
</reference>